<evidence type="ECO:0000313" key="1">
    <source>
        <dbReference type="EMBL" id="OAK53992.1"/>
    </source>
</evidence>
<keyword evidence="2" id="KW-1185">Reference proteome</keyword>
<sequence length="123" mass="13271">MPTMTDDDATTPQPLVRVQEVLDGDVPNGTHVVVHGTLEEVTVKTNQQTGQWAMGRLVDSDQSIDFWMFPRAFARTGRSCVETAGPIAATACVSGPPERTALIINSMERIEPHPEPGVDTTAV</sequence>
<dbReference type="EMBL" id="LVHI01000013">
    <property type="protein sequence ID" value="OAK53992.1"/>
    <property type="molecule type" value="Genomic_DNA"/>
</dbReference>
<comment type="caution">
    <text evidence="1">The sequence shown here is derived from an EMBL/GenBank/DDBJ whole genome shotgun (WGS) entry which is preliminary data.</text>
</comment>
<protein>
    <recommendedName>
        <fullName evidence="3">OB-fold nucleic acid binding domain-containing protein</fullName>
    </recommendedName>
</protein>
<reference evidence="1 2" key="1">
    <citation type="submission" date="2016-03" db="EMBL/GenBank/DDBJ databases">
        <title>Genome sequence of Rhodococcus kyotonensis KB10.</title>
        <authorList>
            <person name="Jeong H."/>
            <person name="Hong C.E."/>
            <person name="Jo S.H."/>
            <person name="Park J.M."/>
        </authorList>
    </citation>
    <scope>NUCLEOTIDE SEQUENCE [LARGE SCALE GENOMIC DNA]</scope>
    <source>
        <strain evidence="1 2">KB10</strain>
    </source>
</reference>
<evidence type="ECO:0008006" key="3">
    <source>
        <dbReference type="Google" id="ProtNLM"/>
    </source>
</evidence>
<name>A0A177YEM1_9NOCA</name>
<dbReference type="AlphaFoldDB" id="A0A177YEM1"/>
<proteinExistence type="predicted"/>
<accession>A0A177YEM1</accession>
<gene>
    <name evidence="1" type="ORF">A3K89_21020</name>
</gene>
<organism evidence="1 2">
    <name type="scientific">Rhodococcoides kyotonense</name>
    <dbReference type="NCBI Taxonomy" id="398843"/>
    <lineage>
        <taxon>Bacteria</taxon>
        <taxon>Bacillati</taxon>
        <taxon>Actinomycetota</taxon>
        <taxon>Actinomycetes</taxon>
        <taxon>Mycobacteriales</taxon>
        <taxon>Nocardiaceae</taxon>
        <taxon>Rhodococcoides</taxon>
    </lineage>
</organism>
<evidence type="ECO:0000313" key="2">
    <source>
        <dbReference type="Proteomes" id="UP000077519"/>
    </source>
</evidence>
<dbReference type="Proteomes" id="UP000077519">
    <property type="component" value="Unassembled WGS sequence"/>
</dbReference>